<evidence type="ECO:0000256" key="1">
    <source>
        <dbReference type="ARBA" id="ARBA00005417"/>
    </source>
</evidence>
<evidence type="ECO:0000256" key="3">
    <source>
        <dbReference type="ARBA" id="ARBA00022741"/>
    </source>
</evidence>
<protein>
    <submittedName>
        <fullName evidence="6">ABC transporter related protein</fullName>
    </submittedName>
</protein>
<comment type="caution">
    <text evidence="6">The sequence shown here is derived from an EMBL/GenBank/DDBJ whole genome shotgun (WGS) entry which is preliminary data.</text>
</comment>
<feature type="domain" description="ABC transporter" evidence="5">
    <location>
        <begin position="23"/>
        <end position="259"/>
    </location>
</feature>
<organism evidence="6 7">
    <name type="scientific">candidate division CPR3 bacterium GW2011_GWF2_35_18</name>
    <dbReference type="NCBI Taxonomy" id="1618350"/>
    <lineage>
        <taxon>Bacteria</taxon>
        <taxon>Bacteria division CPR3</taxon>
    </lineage>
</organism>
<name>A0A0G0BKB3_UNCC3</name>
<accession>A0A0G0BKB3</accession>
<proteinExistence type="inferred from homology"/>
<gene>
    <name evidence="6" type="ORF">UR67_C0002G0054</name>
</gene>
<dbReference type="InterPro" id="IPR003593">
    <property type="entry name" value="AAA+_ATPase"/>
</dbReference>
<dbReference type="Proteomes" id="UP000034581">
    <property type="component" value="Unassembled WGS sequence"/>
</dbReference>
<dbReference type="GO" id="GO:0016887">
    <property type="term" value="F:ATP hydrolysis activity"/>
    <property type="evidence" value="ECO:0007669"/>
    <property type="project" value="InterPro"/>
</dbReference>
<dbReference type="SMART" id="SM00382">
    <property type="entry name" value="AAA"/>
    <property type="match status" value="1"/>
</dbReference>
<dbReference type="PANTHER" id="PTHR42798:SF7">
    <property type="entry name" value="ALPHA-D-RIBOSE 1-METHYLPHOSPHONATE 5-TRIPHOSPHATE SYNTHASE SUBUNIT PHNL"/>
    <property type="match status" value="1"/>
</dbReference>
<dbReference type="AlphaFoldDB" id="A0A0G0BKB3"/>
<dbReference type="Gene3D" id="3.40.50.300">
    <property type="entry name" value="P-loop containing nucleotide triphosphate hydrolases"/>
    <property type="match status" value="1"/>
</dbReference>
<keyword evidence="3" id="KW-0547">Nucleotide-binding</keyword>
<dbReference type="PANTHER" id="PTHR42798">
    <property type="entry name" value="LIPOPROTEIN-RELEASING SYSTEM ATP-BINDING PROTEIN LOLD"/>
    <property type="match status" value="1"/>
</dbReference>
<comment type="similarity">
    <text evidence="1">Belongs to the ABC transporter superfamily.</text>
</comment>
<dbReference type="GO" id="GO:0005524">
    <property type="term" value="F:ATP binding"/>
    <property type="evidence" value="ECO:0007669"/>
    <property type="project" value="UniProtKB-KW"/>
</dbReference>
<dbReference type="SUPFAM" id="SSF52540">
    <property type="entry name" value="P-loop containing nucleoside triphosphate hydrolases"/>
    <property type="match status" value="1"/>
</dbReference>
<evidence type="ECO:0000256" key="4">
    <source>
        <dbReference type="ARBA" id="ARBA00022840"/>
    </source>
</evidence>
<evidence type="ECO:0000256" key="2">
    <source>
        <dbReference type="ARBA" id="ARBA00022448"/>
    </source>
</evidence>
<dbReference type="Pfam" id="PF00005">
    <property type="entry name" value="ABC_tran"/>
    <property type="match status" value="1"/>
</dbReference>
<dbReference type="STRING" id="1618350.UR67_C0002G0054"/>
<evidence type="ECO:0000259" key="5">
    <source>
        <dbReference type="PROSITE" id="PS50893"/>
    </source>
</evidence>
<dbReference type="InterPro" id="IPR003439">
    <property type="entry name" value="ABC_transporter-like_ATP-bd"/>
</dbReference>
<reference evidence="6 7" key="1">
    <citation type="journal article" date="2015" name="Nature">
        <title>rRNA introns, odd ribosomes, and small enigmatic genomes across a large radiation of phyla.</title>
        <authorList>
            <person name="Brown C.T."/>
            <person name="Hug L.A."/>
            <person name="Thomas B.C."/>
            <person name="Sharon I."/>
            <person name="Castelle C.J."/>
            <person name="Singh A."/>
            <person name="Wilkins M.J."/>
            <person name="Williams K.H."/>
            <person name="Banfield J.F."/>
        </authorList>
    </citation>
    <scope>NUCLEOTIDE SEQUENCE [LARGE SCALE GENOMIC DNA]</scope>
</reference>
<keyword evidence="2" id="KW-0813">Transport</keyword>
<dbReference type="PROSITE" id="PS50893">
    <property type="entry name" value="ABC_TRANSPORTER_2"/>
    <property type="match status" value="1"/>
</dbReference>
<dbReference type="InterPro" id="IPR027417">
    <property type="entry name" value="P-loop_NTPase"/>
</dbReference>
<dbReference type="InterPro" id="IPR017911">
    <property type="entry name" value="MacB-like_ATP-bd"/>
</dbReference>
<dbReference type="EMBL" id="LBQB01000002">
    <property type="protein sequence ID" value="KKP69934.1"/>
    <property type="molecule type" value="Genomic_DNA"/>
</dbReference>
<sequence length="263" mass="29887">MMSIQDDKTSIQHFTKAPILEAVGVTKVFKIGKQMVTPISDVSFQINYGDFVIIFGPSGAGKSTLLNILMGIEKPDIGEVILKEESFYNFSNEDRAKIRLKRFGLIPEQQIWIEQLTLHENIALPLIMQGTRKGIALKKAQKFIDTFGIDSIKKHRPTEASSGQKQKASIARALINDPWIVFADEPTGHLDTQSVEEVIKILVDINTKENKTIVMVTHDFEFLKFSKKWFFVKDGRLWNIKQQNSPLHSIKEVVSYIESPNKK</sequence>
<keyword evidence="4" id="KW-0067">ATP-binding</keyword>
<evidence type="ECO:0000313" key="7">
    <source>
        <dbReference type="Proteomes" id="UP000034581"/>
    </source>
</evidence>
<evidence type="ECO:0000313" key="6">
    <source>
        <dbReference type="EMBL" id="KKP69934.1"/>
    </source>
</evidence>
<dbReference type="CDD" id="cd03255">
    <property type="entry name" value="ABC_MJ0796_LolCDE_FtsE"/>
    <property type="match status" value="1"/>
</dbReference>